<dbReference type="AlphaFoldDB" id="A0A318YFG3"/>
<protein>
    <submittedName>
        <fullName evidence="2">Uncharacterized protein</fullName>
    </submittedName>
</protein>
<accession>A0A318YFG3</accession>
<sequence>MTGQLLSPSPWPGSTRRRKSSPKSVTFLLLKWSPARVDLELLSLLLFAFCVRVAWISSPTLASSSSSSCCCRHH</sequence>
<keyword evidence="3" id="KW-1185">Reference proteome</keyword>
<dbReference type="Proteomes" id="UP000247647">
    <property type="component" value="Unassembled WGS sequence"/>
</dbReference>
<evidence type="ECO:0000256" key="1">
    <source>
        <dbReference type="SAM" id="MobiDB-lite"/>
    </source>
</evidence>
<evidence type="ECO:0000313" key="3">
    <source>
        <dbReference type="Proteomes" id="UP000247647"/>
    </source>
</evidence>
<dbReference type="GeneID" id="37120241"/>
<reference evidence="2" key="1">
    <citation type="submission" date="2016-12" db="EMBL/GenBank/DDBJ databases">
        <title>The genomes of Aspergillus section Nigri reveals drivers in fungal speciation.</title>
        <authorList>
            <consortium name="DOE Joint Genome Institute"/>
            <person name="Vesth T.C."/>
            <person name="Nybo J."/>
            <person name="Theobald S."/>
            <person name="Brandl J."/>
            <person name="Frisvad J.C."/>
            <person name="Nielsen K.F."/>
            <person name="Lyhne E.K."/>
            <person name="Kogle M.E."/>
            <person name="Kuo A."/>
            <person name="Riley R."/>
            <person name="Clum A."/>
            <person name="Nolan M."/>
            <person name="Lipzen A."/>
            <person name="Salamov A."/>
            <person name="Henrissat B."/>
            <person name="Wiebenga A."/>
            <person name="De Vries R.P."/>
            <person name="Grigoriev I.V."/>
            <person name="Mortensen U.H."/>
            <person name="Andersen M.R."/>
            <person name="Baker S.E."/>
        </authorList>
    </citation>
    <scope>NUCLEOTIDE SEQUENCE [LARGE SCALE GENOMIC DNA]</scope>
    <source>
        <strain evidence="2">CBS 115656</strain>
    </source>
</reference>
<dbReference type="EMBL" id="KZ821466">
    <property type="protein sequence ID" value="PYH32879.1"/>
    <property type="molecule type" value="Genomic_DNA"/>
</dbReference>
<evidence type="ECO:0000313" key="2">
    <source>
        <dbReference type="EMBL" id="PYH32879.1"/>
    </source>
</evidence>
<proteinExistence type="predicted"/>
<feature type="region of interest" description="Disordered" evidence="1">
    <location>
        <begin position="1"/>
        <end position="21"/>
    </location>
</feature>
<dbReference type="RefSeq" id="XP_025478357.1">
    <property type="nucleotide sequence ID" value="XM_025617785.1"/>
</dbReference>
<gene>
    <name evidence="2" type="ORF">BO87DRAFT_100480</name>
</gene>
<name>A0A318YFG3_ASPNB</name>
<organism evidence="2 3">
    <name type="scientific">Aspergillus neoniger (strain CBS 115656)</name>
    <dbReference type="NCBI Taxonomy" id="1448310"/>
    <lineage>
        <taxon>Eukaryota</taxon>
        <taxon>Fungi</taxon>
        <taxon>Dikarya</taxon>
        <taxon>Ascomycota</taxon>
        <taxon>Pezizomycotina</taxon>
        <taxon>Eurotiomycetes</taxon>
        <taxon>Eurotiomycetidae</taxon>
        <taxon>Eurotiales</taxon>
        <taxon>Aspergillaceae</taxon>
        <taxon>Aspergillus</taxon>
        <taxon>Aspergillus subgen. Circumdati</taxon>
    </lineage>
</organism>